<evidence type="ECO:0000259" key="1">
    <source>
        <dbReference type="PROSITE" id="PS51387"/>
    </source>
</evidence>
<keyword evidence="3" id="KW-1185">Reference proteome</keyword>
<dbReference type="InterPro" id="IPR006094">
    <property type="entry name" value="Oxid_FAD_bind_N"/>
</dbReference>
<sequence>MLSTQAIPQSWGRYPRVKPARVVPIYWRDQLPDLQALPGPLLAYGYGRSYGDSCLNENGTVLLASHLRRFLSFDEEQGLLRCEAGVSLAEVLDLIVPRGWFLPVSPGTKFVSVGGAIANDIHGKNHHKAGTFGCHVTRFELLRSNGKRLICSPTENRELFEATIGGLGLTGLILWAEFRLKRIHNPYIDMERIRYDSLEEFMELCAESDEQYEYTVAWVDCLASGSKLGRGIFMRGNHNRSPDYARKPLPRKLPLAVPVDLPSFTLNTLTLKIFNTLYDHSQLQKRVSKVVPYEPFFYPLDSIHDWNRMYGPRGFFQYQCVVPYDQGYDVMKEILQRISRSGQGSFLAVLKKFGDVRSPGLLSFPRPGLTLALDFANQGPKTLRLFEELDALVRESGGALYPAKDARMHGEDFKRFFPRWQEFMRYVDPKFSSSFWRRMALVPSWEQSATVEV</sequence>
<dbReference type="InterPro" id="IPR010031">
    <property type="entry name" value="FAD_lactone_oxidase-like"/>
</dbReference>
<gene>
    <name evidence="2" type="ORF">A4R35_16125</name>
</gene>
<name>A0A328VI02_9CHLR</name>
<dbReference type="GO" id="GO:0071949">
    <property type="term" value="F:FAD binding"/>
    <property type="evidence" value="ECO:0007669"/>
    <property type="project" value="InterPro"/>
</dbReference>
<dbReference type="PANTHER" id="PTHR43762:SF1">
    <property type="entry name" value="D-ARABINONO-1,4-LACTONE OXIDASE"/>
    <property type="match status" value="1"/>
</dbReference>
<dbReference type="Proteomes" id="UP000248706">
    <property type="component" value="Unassembled WGS sequence"/>
</dbReference>
<proteinExistence type="predicted"/>
<evidence type="ECO:0000313" key="3">
    <source>
        <dbReference type="Proteomes" id="UP000248706"/>
    </source>
</evidence>
<comment type="caution">
    <text evidence="2">The sequence shown here is derived from an EMBL/GenBank/DDBJ whole genome shotgun (WGS) entry which is preliminary data.</text>
</comment>
<dbReference type="GO" id="GO:0016899">
    <property type="term" value="F:oxidoreductase activity, acting on the CH-OH group of donors, oxygen as acceptor"/>
    <property type="evidence" value="ECO:0007669"/>
    <property type="project" value="InterPro"/>
</dbReference>
<dbReference type="InterPro" id="IPR036318">
    <property type="entry name" value="FAD-bd_PCMH-like_sf"/>
</dbReference>
<dbReference type="RefSeq" id="WP_112431157.1">
    <property type="nucleotide sequence ID" value="NZ_MCIF01000002.1"/>
</dbReference>
<dbReference type="AlphaFoldDB" id="A0A328VI02"/>
<dbReference type="PANTHER" id="PTHR43762">
    <property type="entry name" value="L-GULONOLACTONE OXIDASE"/>
    <property type="match status" value="1"/>
</dbReference>
<organism evidence="2 3">
    <name type="scientific">Thermogemmatispora tikiterensis</name>
    <dbReference type="NCBI Taxonomy" id="1825093"/>
    <lineage>
        <taxon>Bacteria</taxon>
        <taxon>Bacillati</taxon>
        <taxon>Chloroflexota</taxon>
        <taxon>Ktedonobacteria</taxon>
        <taxon>Thermogemmatisporales</taxon>
        <taxon>Thermogemmatisporaceae</taxon>
        <taxon>Thermogemmatispora</taxon>
    </lineage>
</organism>
<dbReference type="PROSITE" id="PS51387">
    <property type="entry name" value="FAD_PCMH"/>
    <property type="match status" value="1"/>
</dbReference>
<dbReference type="SUPFAM" id="SSF56176">
    <property type="entry name" value="FAD-binding/transporter-associated domain-like"/>
    <property type="match status" value="1"/>
</dbReference>
<dbReference type="EMBL" id="MCIF01000002">
    <property type="protein sequence ID" value="RAQ97067.1"/>
    <property type="molecule type" value="Genomic_DNA"/>
</dbReference>
<dbReference type="Gene3D" id="3.30.465.10">
    <property type="match status" value="1"/>
</dbReference>
<feature type="domain" description="FAD-binding PCMH-type" evidence="1">
    <location>
        <begin position="15"/>
        <end position="183"/>
    </location>
</feature>
<evidence type="ECO:0000313" key="2">
    <source>
        <dbReference type="EMBL" id="RAQ97067.1"/>
    </source>
</evidence>
<dbReference type="InterPro" id="IPR016166">
    <property type="entry name" value="FAD-bd_PCMH"/>
</dbReference>
<protein>
    <submittedName>
        <fullName evidence="2">FAD-linked oxidase</fullName>
    </submittedName>
</protein>
<accession>A0A328VI02</accession>
<dbReference type="OrthoDB" id="9768764at2"/>
<dbReference type="Pfam" id="PF01565">
    <property type="entry name" value="FAD_binding_4"/>
    <property type="match status" value="1"/>
</dbReference>
<dbReference type="InterPro" id="IPR016169">
    <property type="entry name" value="FAD-bd_PCMH_sub2"/>
</dbReference>
<reference evidence="2 3" key="1">
    <citation type="submission" date="2016-08" db="EMBL/GenBank/DDBJ databases">
        <title>Analysis of Carbohydrate Active Enzymes in Thermogemmatispora T81 Reveals Carbohydrate Degradation Ability.</title>
        <authorList>
            <person name="Tomazini A."/>
            <person name="Lal S."/>
            <person name="Stott M."/>
            <person name="Henrissat B."/>
            <person name="Polikarpov I."/>
            <person name="Sparling R."/>
            <person name="Levin D.B."/>
        </authorList>
    </citation>
    <scope>NUCLEOTIDE SEQUENCE [LARGE SCALE GENOMIC DNA]</scope>
    <source>
        <strain evidence="2 3">T81</strain>
    </source>
</reference>